<keyword evidence="1" id="KW-0678">Repressor</keyword>
<dbReference type="PANTHER" id="PTHR30204">
    <property type="entry name" value="REDOX-CYCLING DRUG-SENSING TRANSCRIPTIONAL ACTIVATOR SOXR"/>
    <property type="match status" value="1"/>
</dbReference>
<feature type="domain" description="HTH merR-type" evidence="5">
    <location>
        <begin position="1"/>
        <end position="71"/>
    </location>
</feature>
<dbReference type="GO" id="GO:0003677">
    <property type="term" value="F:DNA binding"/>
    <property type="evidence" value="ECO:0007669"/>
    <property type="project" value="UniProtKB-KW"/>
</dbReference>
<evidence type="ECO:0000313" key="7">
    <source>
        <dbReference type="Proteomes" id="UP000050969"/>
    </source>
</evidence>
<dbReference type="InterPro" id="IPR009061">
    <property type="entry name" value="DNA-bd_dom_put_sf"/>
</dbReference>
<dbReference type="SMART" id="SM00422">
    <property type="entry name" value="HTH_MERR"/>
    <property type="match status" value="1"/>
</dbReference>
<dbReference type="SUPFAM" id="SSF46955">
    <property type="entry name" value="Putative DNA-binding domain"/>
    <property type="match status" value="1"/>
</dbReference>
<dbReference type="GO" id="GO:0003700">
    <property type="term" value="F:DNA-binding transcription factor activity"/>
    <property type="evidence" value="ECO:0007669"/>
    <property type="project" value="InterPro"/>
</dbReference>
<keyword evidence="3" id="KW-0238">DNA-binding</keyword>
<keyword evidence="4" id="KW-0804">Transcription</keyword>
<dbReference type="EMBL" id="JQCE01000075">
    <property type="protein sequence ID" value="KRO15173.1"/>
    <property type="molecule type" value="Genomic_DNA"/>
</dbReference>
<dbReference type="InterPro" id="IPR047057">
    <property type="entry name" value="MerR_fam"/>
</dbReference>
<protein>
    <recommendedName>
        <fullName evidence="5">HTH merR-type domain-containing protein</fullName>
    </recommendedName>
</protein>
<evidence type="ECO:0000256" key="2">
    <source>
        <dbReference type="ARBA" id="ARBA00023015"/>
    </source>
</evidence>
<dbReference type="Proteomes" id="UP000050969">
    <property type="component" value="Unassembled WGS sequence"/>
</dbReference>
<dbReference type="AlphaFoldDB" id="A0A0R2MNB1"/>
<comment type="caution">
    <text evidence="6">The sequence shown here is derived from an EMBL/GenBank/DDBJ whole genome shotgun (WGS) entry which is preliminary data.</text>
</comment>
<evidence type="ECO:0000256" key="3">
    <source>
        <dbReference type="ARBA" id="ARBA00023125"/>
    </source>
</evidence>
<dbReference type="PANTHER" id="PTHR30204:SF69">
    <property type="entry name" value="MERR-FAMILY TRANSCRIPTIONAL REGULATOR"/>
    <property type="match status" value="1"/>
</dbReference>
<evidence type="ECO:0000256" key="4">
    <source>
        <dbReference type="ARBA" id="ARBA00023163"/>
    </source>
</evidence>
<reference evidence="6 7" key="1">
    <citation type="journal article" date="2015" name="Genome Announc.">
        <title>Expanding the biotechnology potential of lactobacilli through comparative genomics of 213 strains and associated genera.</title>
        <authorList>
            <person name="Sun Z."/>
            <person name="Harris H.M."/>
            <person name="McCann A."/>
            <person name="Guo C."/>
            <person name="Argimon S."/>
            <person name="Zhang W."/>
            <person name="Yang X."/>
            <person name="Jeffery I.B."/>
            <person name="Cooney J.C."/>
            <person name="Kagawa T.F."/>
            <person name="Liu W."/>
            <person name="Song Y."/>
            <person name="Salvetti E."/>
            <person name="Wrobel A."/>
            <person name="Rasinkangas P."/>
            <person name="Parkhill J."/>
            <person name="Rea M.C."/>
            <person name="O'Sullivan O."/>
            <person name="Ritari J."/>
            <person name="Douillard F.P."/>
            <person name="Paul Ross R."/>
            <person name="Yang R."/>
            <person name="Briner A.E."/>
            <person name="Felis G.E."/>
            <person name="de Vos W.M."/>
            <person name="Barrangou R."/>
            <person name="Klaenhammer T.R."/>
            <person name="Caufield P.W."/>
            <person name="Cui Y."/>
            <person name="Zhang H."/>
            <person name="O'Toole P.W."/>
        </authorList>
    </citation>
    <scope>NUCLEOTIDE SEQUENCE [LARGE SCALE GENOMIC DNA]</scope>
    <source>
        <strain evidence="6 7">DSM 24301</strain>
    </source>
</reference>
<dbReference type="PATRIC" id="fig|1293598.4.peg.283"/>
<accession>A0A0R2MNB1</accession>
<sequence length="113" mass="12849">MRISQLAASTGIPISTIRYYDYQHLIPESYMHKLPNGQRDFTAAAIPFLTKIHTIIHAGVQINELKTLLIERPTPAVIDQQVAVVRHRIAEIEKTQAELESYKQTLLSLLNDK</sequence>
<organism evidence="6 7">
    <name type="scientific">Lacticaseibacillus saniviri JCM 17471 = DSM 24301</name>
    <dbReference type="NCBI Taxonomy" id="1293598"/>
    <lineage>
        <taxon>Bacteria</taxon>
        <taxon>Bacillati</taxon>
        <taxon>Bacillota</taxon>
        <taxon>Bacilli</taxon>
        <taxon>Lactobacillales</taxon>
        <taxon>Lactobacillaceae</taxon>
        <taxon>Lacticaseibacillus</taxon>
    </lineage>
</organism>
<gene>
    <name evidence="6" type="ORF">IV56_GL000264</name>
</gene>
<keyword evidence="7" id="KW-1185">Reference proteome</keyword>
<name>A0A0R2MNB1_9LACO</name>
<dbReference type="PROSITE" id="PS50937">
    <property type="entry name" value="HTH_MERR_2"/>
    <property type="match status" value="1"/>
</dbReference>
<evidence type="ECO:0000313" key="6">
    <source>
        <dbReference type="EMBL" id="KRO15173.1"/>
    </source>
</evidence>
<evidence type="ECO:0000259" key="5">
    <source>
        <dbReference type="PROSITE" id="PS50937"/>
    </source>
</evidence>
<dbReference type="RefSeq" id="WP_056993389.1">
    <property type="nucleotide sequence ID" value="NZ_JQCE01000075.1"/>
</dbReference>
<dbReference type="InterPro" id="IPR000551">
    <property type="entry name" value="MerR-type_HTH_dom"/>
</dbReference>
<dbReference type="STRING" id="1293598.IV56_GL000264"/>
<proteinExistence type="predicted"/>
<evidence type="ECO:0000256" key="1">
    <source>
        <dbReference type="ARBA" id="ARBA00022491"/>
    </source>
</evidence>
<dbReference type="Pfam" id="PF13411">
    <property type="entry name" value="MerR_1"/>
    <property type="match status" value="1"/>
</dbReference>
<dbReference type="Gene3D" id="1.10.1660.10">
    <property type="match status" value="1"/>
</dbReference>
<keyword evidence="2" id="KW-0805">Transcription regulation</keyword>